<dbReference type="AlphaFoldDB" id="I3C7A5"/>
<evidence type="ECO:0008006" key="4">
    <source>
        <dbReference type="Google" id="ProtNLM"/>
    </source>
</evidence>
<reference evidence="2 3" key="1">
    <citation type="submission" date="2012-02" db="EMBL/GenBank/DDBJ databases">
        <title>Improved High-Quality Draft genome of Joostella marina DSM 19592.</title>
        <authorList>
            <consortium name="US DOE Joint Genome Institute (JGI-PGF)"/>
            <person name="Lucas S."/>
            <person name="Copeland A."/>
            <person name="Lapidus A."/>
            <person name="Bruce D."/>
            <person name="Goodwin L."/>
            <person name="Pitluck S."/>
            <person name="Peters L."/>
            <person name="Chertkov O."/>
            <person name="Ovchinnikova G."/>
            <person name="Kyrpides N."/>
            <person name="Mavromatis K."/>
            <person name="Detter J.C."/>
            <person name="Han C."/>
            <person name="Land M."/>
            <person name="Hauser L."/>
            <person name="Markowitz V."/>
            <person name="Cheng J.-F."/>
            <person name="Hugenholtz P."/>
            <person name="Woyke T."/>
            <person name="Wu D."/>
            <person name="Tindall B."/>
            <person name="Brambilla E."/>
            <person name="Klenk H.-P."/>
            <person name="Eisen J.A."/>
        </authorList>
    </citation>
    <scope>NUCLEOTIDE SEQUENCE [LARGE SCALE GENOMIC DNA]</scope>
    <source>
        <strain evidence="2 3">DSM 19592</strain>
    </source>
</reference>
<gene>
    <name evidence="2" type="ORF">JoomaDRAFT_2519</name>
</gene>
<dbReference type="Proteomes" id="UP000004690">
    <property type="component" value="Unassembled WGS sequence"/>
</dbReference>
<name>I3C7A5_9FLAO</name>
<feature type="transmembrane region" description="Helical" evidence="1">
    <location>
        <begin position="208"/>
        <end position="236"/>
    </location>
</feature>
<organism evidence="2 3">
    <name type="scientific">Galbibacter orientalis DSM 19592</name>
    <dbReference type="NCBI Taxonomy" id="926559"/>
    <lineage>
        <taxon>Bacteria</taxon>
        <taxon>Pseudomonadati</taxon>
        <taxon>Bacteroidota</taxon>
        <taxon>Flavobacteriia</taxon>
        <taxon>Flavobacteriales</taxon>
        <taxon>Flavobacteriaceae</taxon>
        <taxon>Galbibacter</taxon>
    </lineage>
</organism>
<feature type="transmembrane region" description="Helical" evidence="1">
    <location>
        <begin position="165"/>
        <end position="187"/>
    </location>
</feature>
<dbReference type="STRING" id="926559.JoomaDRAFT_2519"/>
<evidence type="ECO:0000313" key="2">
    <source>
        <dbReference type="EMBL" id="EIJ39498.1"/>
    </source>
</evidence>
<dbReference type="EMBL" id="JH651379">
    <property type="protein sequence ID" value="EIJ39498.1"/>
    <property type="molecule type" value="Genomic_DNA"/>
</dbReference>
<dbReference type="HOGENOM" id="CLU_884915_0_0_10"/>
<dbReference type="OrthoDB" id="1149172at2"/>
<dbReference type="eggNOG" id="ENOG502ZCGS">
    <property type="taxonomic scope" value="Bacteria"/>
</dbReference>
<keyword evidence="3" id="KW-1185">Reference proteome</keyword>
<keyword evidence="1" id="KW-0472">Membrane</keyword>
<proteinExistence type="predicted"/>
<keyword evidence="1" id="KW-1133">Transmembrane helix</keyword>
<feature type="transmembrane region" description="Helical" evidence="1">
    <location>
        <begin position="31"/>
        <end position="53"/>
    </location>
</feature>
<protein>
    <recommendedName>
        <fullName evidence="4">Glycerophosphoryl diester phosphodiesterase membrane domain-containing protein</fullName>
    </recommendedName>
</protein>
<evidence type="ECO:0000313" key="3">
    <source>
        <dbReference type="Proteomes" id="UP000004690"/>
    </source>
</evidence>
<evidence type="ECO:0000256" key="1">
    <source>
        <dbReference type="SAM" id="Phobius"/>
    </source>
</evidence>
<feature type="transmembrane region" description="Helical" evidence="1">
    <location>
        <begin position="256"/>
        <end position="280"/>
    </location>
</feature>
<dbReference type="RefSeq" id="WP_008612984.1">
    <property type="nucleotide sequence ID" value="NZ_JH651379.1"/>
</dbReference>
<feature type="transmembrane region" description="Helical" evidence="1">
    <location>
        <begin position="130"/>
        <end position="159"/>
    </location>
</feature>
<sequence length="310" mass="35390">MQLYKSRSFGDFFSDTFTFLKENGKHFYKNYFIINGIFIIPLMVMIFFFFRFYNNIIFSDFTTGSGDPFTNYIDENIGTVLIFGSLFFILGLLLGVINYAYAPIYFLLFEKHGGKNFTKNDLINELKTQLGKIFIFLLAGFLIAIPTFIATLIICGILAVTIIGIPLLLIVFAWLAQFYFIAFIAYLQTDKGVFDCFSYSFNLSFKKFWSANGCVALFYIIIQTVQTIITIIPYSFLIGSFVLGAENGSNTNEQTLTAITLMTITYMVAFFINLIMVTVLQMNESIIYFSLKEETENINTKSVIDEIGSY</sequence>
<accession>I3C7A5</accession>
<feature type="transmembrane region" description="Helical" evidence="1">
    <location>
        <begin position="80"/>
        <end position="109"/>
    </location>
</feature>
<keyword evidence="1" id="KW-0812">Transmembrane</keyword>